<feature type="domain" description="HTH dtxR-type" evidence="14">
    <location>
        <begin position="4"/>
        <end position="65"/>
    </location>
</feature>
<dbReference type="InterPro" id="IPR036388">
    <property type="entry name" value="WH-like_DNA-bd_sf"/>
</dbReference>
<name>A0A2H5Y8N6_9CHLR</name>
<comment type="caution">
    <text evidence="15">The sequence shown here is derived from an EMBL/GenBank/DDBJ whole genome shotgun (WGS) entry which is preliminary data.</text>
</comment>
<sequence length="237" mass="26377">MPRLSASMEDYLRAIYILAEREGTVTTTRLAEYLSVAPPSVTGMLKKLAKLRLVHYTPYRGVTLTRAGRRIALEVIRHHRLLELFLMEALGYDWDEVHAEADRLEHAISEALEERIAALLGHPAYDPHGDPIPTRAGEIPFPVARRLSEAPLGVACEVLRVIDEASTLRQAARVGLRPGARVIVEEQVPGAGLRIRVGDQEHRIRRHLAEQVFVRVPSPESPQEVIPDAPTTASDHP</sequence>
<keyword evidence="9" id="KW-0010">Activator</keyword>
<evidence type="ECO:0000256" key="10">
    <source>
        <dbReference type="ARBA" id="ARBA00023163"/>
    </source>
</evidence>
<evidence type="ECO:0000256" key="2">
    <source>
        <dbReference type="ARBA" id="ARBA00007871"/>
    </source>
</evidence>
<evidence type="ECO:0000256" key="7">
    <source>
        <dbReference type="ARBA" id="ARBA00023015"/>
    </source>
</evidence>
<dbReference type="InterPro" id="IPR022687">
    <property type="entry name" value="HTH_DTXR"/>
</dbReference>
<dbReference type="InterPro" id="IPR038157">
    <property type="entry name" value="FeoA_core_dom"/>
</dbReference>
<evidence type="ECO:0000256" key="6">
    <source>
        <dbReference type="ARBA" id="ARBA00023004"/>
    </source>
</evidence>
<feature type="region of interest" description="Disordered" evidence="13">
    <location>
        <begin position="217"/>
        <end position="237"/>
    </location>
</feature>
<dbReference type="SMART" id="SM00529">
    <property type="entry name" value="HTH_DTXR"/>
    <property type="match status" value="1"/>
</dbReference>
<dbReference type="GO" id="GO:0046983">
    <property type="term" value="F:protein dimerization activity"/>
    <property type="evidence" value="ECO:0007669"/>
    <property type="project" value="InterPro"/>
</dbReference>
<evidence type="ECO:0000313" key="16">
    <source>
        <dbReference type="Proteomes" id="UP000236642"/>
    </source>
</evidence>
<comment type="similarity">
    <text evidence="2">Belongs to the DtxR/MntR family.</text>
</comment>
<dbReference type="InterPro" id="IPR008988">
    <property type="entry name" value="Transcriptional_repressor_C"/>
</dbReference>
<dbReference type="GO" id="GO:0003700">
    <property type="term" value="F:DNA-binding transcription factor activity"/>
    <property type="evidence" value="ECO:0007669"/>
    <property type="project" value="InterPro"/>
</dbReference>
<keyword evidence="5" id="KW-0678">Repressor</keyword>
<keyword evidence="10" id="KW-0804">Transcription</keyword>
<dbReference type="Gene3D" id="1.10.60.10">
    <property type="entry name" value="Iron dependent repressor, metal binding and dimerisation domain"/>
    <property type="match status" value="1"/>
</dbReference>
<dbReference type="GO" id="GO:0003677">
    <property type="term" value="F:DNA binding"/>
    <property type="evidence" value="ECO:0007669"/>
    <property type="project" value="UniProtKB-KW"/>
</dbReference>
<evidence type="ECO:0000256" key="8">
    <source>
        <dbReference type="ARBA" id="ARBA00023125"/>
    </source>
</evidence>
<dbReference type="InterPro" id="IPR036390">
    <property type="entry name" value="WH_DNA-bd_sf"/>
</dbReference>
<dbReference type="Pfam" id="PF01325">
    <property type="entry name" value="Fe_dep_repress"/>
    <property type="match status" value="1"/>
</dbReference>
<dbReference type="PANTHER" id="PTHR33238:SF11">
    <property type="entry name" value="TRANSCRIPTIONAL REGULATOR MNTR"/>
    <property type="match status" value="1"/>
</dbReference>
<dbReference type="Proteomes" id="UP000236642">
    <property type="component" value="Unassembled WGS sequence"/>
</dbReference>
<dbReference type="SUPFAM" id="SSF50037">
    <property type="entry name" value="C-terminal domain of transcriptional repressors"/>
    <property type="match status" value="1"/>
</dbReference>
<dbReference type="AlphaFoldDB" id="A0A2H5Y8N6"/>
<organism evidence="15 16">
    <name type="scientific">Candidatus Thermoflexus japonica</name>
    <dbReference type="NCBI Taxonomy" id="2035417"/>
    <lineage>
        <taxon>Bacteria</taxon>
        <taxon>Bacillati</taxon>
        <taxon>Chloroflexota</taxon>
        <taxon>Thermoflexia</taxon>
        <taxon>Thermoflexales</taxon>
        <taxon>Thermoflexaceae</taxon>
        <taxon>Thermoflexus</taxon>
    </lineage>
</organism>
<keyword evidence="6" id="KW-0408">Iron</keyword>
<evidence type="ECO:0000256" key="12">
    <source>
        <dbReference type="ARBA" id="ARBA00032593"/>
    </source>
</evidence>
<dbReference type="Gene3D" id="1.10.10.10">
    <property type="entry name" value="Winged helix-like DNA-binding domain superfamily/Winged helix DNA-binding domain"/>
    <property type="match status" value="1"/>
</dbReference>
<evidence type="ECO:0000256" key="11">
    <source>
        <dbReference type="ARBA" id="ARBA00023211"/>
    </source>
</evidence>
<dbReference type="SUPFAM" id="SSF47979">
    <property type="entry name" value="Iron-dependent repressor protein, dimerization domain"/>
    <property type="match status" value="1"/>
</dbReference>
<reference evidence="16" key="1">
    <citation type="submission" date="2017-09" db="EMBL/GenBank/DDBJ databases">
        <title>Metaegenomics of thermophilic ammonia-oxidizing enrichment culture.</title>
        <authorList>
            <person name="Kato S."/>
            <person name="Suzuki K."/>
        </authorList>
    </citation>
    <scope>NUCLEOTIDE SEQUENCE [LARGE SCALE GENOMIC DNA]</scope>
</reference>
<evidence type="ECO:0000313" key="15">
    <source>
        <dbReference type="EMBL" id="GBD09792.1"/>
    </source>
</evidence>
<dbReference type="InterPro" id="IPR022689">
    <property type="entry name" value="Iron_dep_repressor"/>
</dbReference>
<keyword evidence="8" id="KW-0238">DNA-binding</keyword>
<evidence type="ECO:0000256" key="1">
    <source>
        <dbReference type="ARBA" id="ARBA00004496"/>
    </source>
</evidence>
<keyword evidence="4" id="KW-0963">Cytoplasm</keyword>
<protein>
    <recommendedName>
        <fullName evidence="12">Manganese transport regulator</fullName>
    </recommendedName>
</protein>
<dbReference type="Gene3D" id="2.30.30.90">
    <property type="match status" value="1"/>
</dbReference>
<dbReference type="SUPFAM" id="SSF46785">
    <property type="entry name" value="Winged helix' DNA-binding domain"/>
    <property type="match status" value="1"/>
</dbReference>
<dbReference type="EMBL" id="BEHY01000068">
    <property type="protein sequence ID" value="GBD09792.1"/>
    <property type="molecule type" value="Genomic_DNA"/>
</dbReference>
<evidence type="ECO:0000256" key="4">
    <source>
        <dbReference type="ARBA" id="ARBA00022490"/>
    </source>
</evidence>
<proteinExistence type="inferred from homology"/>
<dbReference type="PANTHER" id="PTHR33238">
    <property type="entry name" value="IRON (METAL) DEPENDENT REPRESSOR, DTXR FAMILY"/>
    <property type="match status" value="1"/>
</dbReference>
<dbReference type="Pfam" id="PF02742">
    <property type="entry name" value="Fe_dep_repr_C"/>
    <property type="match status" value="1"/>
</dbReference>
<comment type="subcellular location">
    <subcellularLocation>
        <location evidence="1">Cytoplasm</location>
    </subcellularLocation>
</comment>
<keyword evidence="11" id="KW-0464">Manganese</keyword>
<keyword evidence="7" id="KW-0805">Transcription regulation</keyword>
<dbReference type="InterPro" id="IPR036421">
    <property type="entry name" value="Fe_dep_repressor_sf"/>
</dbReference>
<evidence type="ECO:0000256" key="9">
    <source>
        <dbReference type="ARBA" id="ARBA00023159"/>
    </source>
</evidence>
<evidence type="ECO:0000259" key="14">
    <source>
        <dbReference type="PROSITE" id="PS50944"/>
    </source>
</evidence>
<accession>A0A2H5Y8N6</accession>
<dbReference type="InterPro" id="IPR007167">
    <property type="entry name" value="Fe-transptr_FeoA-like"/>
</dbReference>
<evidence type="ECO:0000256" key="5">
    <source>
        <dbReference type="ARBA" id="ARBA00022491"/>
    </source>
</evidence>
<comment type="subunit">
    <text evidence="3">Homodimer.</text>
</comment>
<dbReference type="InterPro" id="IPR050536">
    <property type="entry name" value="DtxR_MntR_Metal-Reg"/>
</dbReference>
<evidence type="ECO:0000256" key="13">
    <source>
        <dbReference type="SAM" id="MobiDB-lite"/>
    </source>
</evidence>
<dbReference type="InterPro" id="IPR001367">
    <property type="entry name" value="Fe_dep_repressor"/>
</dbReference>
<gene>
    <name evidence="15" type="primary">ideR_2</name>
    <name evidence="15" type="ORF">HRbin22_02053</name>
</gene>
<dbReference type="GO" id="GO:0005737">
    <property type="term" value="C:cytoplasm"/>
    <property type="evidence" value="ECO:0007669"/>
    <property type="project" value="UniProtKB-SubCell"/>
</dbReference>
<dbReference type="GO" id="GO:0046914">
    <property type="term" value="F:transition metal ion binding"/>
    <property type="evidence" value="ECO:0007669"/>
    <property type="project" value="InterPro"/>
</dbReference>
<dbReference type="FunFam" id="1.10.60.10:FF:000004">
    <property type="entry name" value="DtxR family transcriptional regulator"/>
    <property type="match status" value="1"/>
</dbReference>
<evidence type="ECO:0000256" key="3">
    <source>
        <dbReference type="ARBA" id="ARBA00011738"/>
    </source>
</evidence>
<dbReference type="SMART" id="SM00899">
    <property type="entry name" value="FeoA"/>
    <property type="match status" value="1"/>
</dbReference>
<dbReference type="Pfam" id="PF04023">
    <property type="entry name" value="FeoA"/>
    <property type="match status" value="1"/>
</dbReference>
<dbReference type="PROSITE" id="PS50944">
    <property type="entry name" value="HTH_DTXR"/>
    <property type="match status" value="1"/>
</dbReference>